<dbReference type="EMBL" id="RXPP01000007">
    <property type="protein sequence ID" value="RTQ25155.1"/>
    <property type="molecule type" value="Genomic_DNA"/>
</dbReference>
<gene>
    <name evidence="10" type="ORF">EKN29_08660</name>
</gene>
<evidence type="ECO:0000259" key="8">
    <source>
        <dbReference type="Pfam" id="PF01464"/>
    </source>
</evidence>
<dbReference type="RefSeq" id="WP_126816006.1">
    <property type="nucleotide sequence ID" value="NZ_CABIVX010000011.1"/>
</dbReference>
<evidence type="ECO:0000256" key="6">
    <source>
        <dbReference type="ARBA" id="ARBA00023316"/>
    </source>
</evidence>
<dbReference type="InterPro" id="IPR023346">
    <property type="entry name" value="Lysozyme-like_dom_sf"/>
</dbReference>
<dbReference type="SUPFAM" id="SSF53955">
    <property type="entry name" value="Lysozyme-like"/>
    <property type="match status" value="1"/>
</dbReference>
<dbReference type="AlphaFoldDB" id="A0A9Q7K4A2"/>
<dbReference type="Gene3D" id="1.10.530.10">
    <property type="match status" value="1"/>
</dbReference>
<sequence length="645" mass="73399">MEKAKRVVWRLLAASVCVMAVSQAVHADSLDEQRNRYAQIKQAWDNKQMDTVQALMPTLKDYPLYPYLEYRQITDDLMNQPTVTVNNFIQANPTLPPARNLQSRFVNELARREDWRGLLAFSPEKPGTTEAQCNYYYAKWATGQQEEAWVGAKDLWLTGKSQPNACDSLFGAWRASGKQDPLAYLERIRLAMKAGNTRLVTALAGQMPSDYQTISSAVIGLANDPNSVLTFARSTGATDFTRQMAAVAFTSVARDDVENARLMIPQLVQAQQLNEEQTQELRDIVAWRLMGTDVTDEQARWRDDAIMRSNSTSLVERRVRMALGTGDRRGLNTWLARLPMDAKEKDEWRYWQADLLLERGRDDEAKAILHALMQQRGFYPMAAAQRLGEEYTLKIDKAPANANPALTQGPEMARVRELMYWNMDNTARSEWANLVTSRTTDEKAQLARYAFDNRWWDLSVQATIAGKLWDHLEERFPLAYKDLFDRYTSGKDIPKSYAMAIARQESAWNPKVRSPVGASGLMQIMPGTATHTVKMFNIPGYSSPSQLLDPDTNINIGTSYLQYVYQQFGNNRIFSSAAYNAGPGRVRTWLGNSAGRIDAVAFVESIPFSETRGYVKNVLAYDAYYRYFMGQKDTLMSDAEWQRRY</sequence>
<dbReference type="Proteomes" id="UP000282263">
    <property type="component" value="Unassembled WGS sequence"/>
</dbReference>
<dbReference type="InterPro" id="IPR037061">
    <property type="entry name" value="Lytic_TGlycoase_superhlx_L_sf"/>
</dbReference>
<dbReference type="Pfam" id="PF01464">
    <property type="entry name" value="SLT"/>
    <property type="match status" value="1"/>
</dbReference>
<feature type="chain" id="PRO_5040383807" description="peptidoglycan lytic exotransglycosylase" evidence="7">
    <location>
        <begin position="28"/>
        <end position="645"/>
    </location>
</feature>
<dbReference type="PANTHER" id="PTHR37423:SF5">
    <property type="entry name" value="SOLUBLE LYTIC MUREIN TRANSGLYCOSYLASE"/>
    <property type="match status" value="1"/>
</dbReference>
<dbReference type="PANTHER" id="PTHR37423">
    <property type="entry name" value="SOLUBLE LYTIC MUREIN TRANSGLYCOSYLASE-RELATED"/>
    <property type="match status" value="1"/>
</dbReference>
<dbReference type="GO" id="GO:0004553">
    <property type="term" value="F:hydrolase activity, hydrolyzing O-glycosyl compounds"/>
    <property type="evidence" value="ECO:0007669"/>
    <property type="project" value="InterPro"/>
</dbReference>
<dbReference type="GO" id="GO:0000270">
    <property type="term" value="P:peptidoglycan metabolic process"/>
    <property type="evidence" value="ECO:0007669"/>
    <property type="project" value="InterPro"/>
</dbReference>
<evidence type="ECO:0000313" key="10">
    <source>
        <dbReference type="EMBL" id="RTQ25155.1"/>
    </source>
</evidence>
<feature type="domain" description="Transglycosylase SLT" evidence="8">
    <location>
        <begin position="483"/>
        <end position="596"/>
    </location>
</feature>
<reference evidence="10 11" key="1">
    <citation type="submission" date="2018-12" db="EMBL/GenBank/DDBJ databases">
        <title>The Batch Genome Submission of Enterobacter spp. strains.</title>
        <authorList>
            <person name="Wei L."/>
            <person name="Wu W."/>
            <person name="Lin J."/>
            <person name="Zhang X."/>
            <person name="Feng Y."/>
            <person name="Zong Z."/>
        </authorList>
    </citation>
    <scope>NUCLEOTIDE SEQUENCE [LARGE SCALE GENOMIC DNA]</scope>
    <source>
        <strain evidence="10 11">SCEM020047</strain>
    </source>
</reference>
<dbReference type="InterPro" id="IPR000189">
    <property type="entry name" value="Transglyc_AS"/>
</dbReference>
<evidence type="ECO:0000256" key="5">
    <source>
        <dbReference type="ARBA" id="ARBA00023239"/>
    </source>
</evidence>
<evidence type="ECO:0000256" key="7">
    <source>
        <dbReference type="SAM" id="SignalP"/>
    </source>
</evidence>
<feature type="signal peptide" evidence="7">
    <location>
        <begin position="1"/>
        <end position="27"/>
    </location>
</feature>
<dbReference type="InterPro" id="IPR008939">
    <property type="entry name" value="Lytic_TGlycosylase_superhlx_U"/>
</dbReference>
<dbReference type="EC" id="4.2.2.n1" evidence="3"/>
<comment type="similarity">
    <text evidence="2">Belongs to the transglycosylase Slt family.</text>
</comment>
<dbReference type="Gene3D" id="1.25.20.10">
    <property type="entry name" value="Bacterial muramidases"/>
    <property type="match status" value="1"/>
</dbReference>
<accession>A0A9Q7K4A2</accession>
<dbReference type="Pfam" id="PF14718">
    <property type="entry name" value="SLT_L"/>
    <property type="match status" value="1"/>
</dbReference>
<dbReference type="GO" id="GO:0008933">
    <property type="term" value="F:peptidoglycan lytic transglycosylase activity"/>
    <property type="evidence" value="ECO:0007669"/>
    <property type="project" value="InterPro"/>
</dbReference>
<dbReference type="SUPFAM" id="SSF48435">
    <property type="entry name" value="Bacterial muramidases"/>
    <property type="match status" value="1"/>
</dbReference>
<evidence type="ECO:0000256" key="3">
    <source>
        <dbReference type="ARBA" id="ARBA00012587"/>
    </source>
</evidence>
<dbReference type="NCBIfam" id="NF008631">
    <property type="entry name" value="PRK11619.1"/>
    <property type="match status" value="1"/>
</dbReference>
<organism evidence="10 11">
    <name type="scientific">Enterobacter mori</name>
    <dbReference type="NCBI Taxonomy" id="539813"/>
    <lineage>
        <taxon>Bacteria</taxon>
        <taxon>Pseudomonadati</taxon>
        <taxon>Pseudomonadota</taxon>
        <taxon>Gammaproteobacteria</taxon>
        <taxon>Enterobacterales</taxon>
        <taxon>Enterobacteriaceae</taxon>
        <taxon>Enterobacter</taxon>
    </lineage>
</organism>
<feature type="domain" description="Lytic transglycosylase superhelical linker" evidence="9">
    <location>
        <begin position="407"/>
        <end position="472"/>
    </location>
</feature>
<comment type="caution">
    <text evidence="10">The sequence shown here is derived from an EMBL/GenBank/DDBJ whole genome shotgun (WGS) entry which is preliminary data.</text>
</comment>
<dbReference type="InterPro" id="IPR012289">
    <property type="entry name" value="Lytic_TGlycosylase_superhlx_L"/>
</dbReference>
<dbReference type="GO" id="GO:0016020">
    <property type="term" value="C:membrane"/>
    <property type="evidence" value="ECO:0007669"/>
    <property type="project" value="InterPro"/>
</dbReference>
<dbReference type="FunFam" id="1.10.530.10:FF:000011">
    <property type="entry name" value="Soluble lytic murein transglycosylase"/>
    <property type="match status" value="1"/>
</dbReference>
<dbReference type="Gene3D" id="1.10.1240.20">
    <property type="entry name" value="Lytic transglycosylase, superhelical linker domain"/>
    <property type="match status" value="1"/>
</dbReference>
<dbReference type="GO" id="GO:0042597">
    <property type="term" value="C:periplasmic space"/>
    <property type="evidence" value="ECO:0007669"/>
    <property type="project" value="InterPro"/>
</dbReference>
<protein>
    <recommendedName>
        <fullName evidence="3">peptidoglycan lytic exotransglycosylase</fullName>
        <ecNumber evidence="3">4.2.2.n1</ecNumber>
    </recommendedName>
</protein>
<keyword evidence="5" id="KW-0456">Lyase</keyword>
<proteinExistence type="inferred from homology"/>
<dbReference type="CDD" id="cd13401">
    <property type="entry name" value="Slt70-like"/>
    <property type="match status" value="1"/>
</dbReference>
<evidence type="ECO:0000259" key="9">
    <source>
        <dbReference type="Pfam" id="PF14718"/>
    </source>
</evidence>
<evidence type="ECO:0000256" key="2">
    <source>
        <dbReference type="ARBA" id="ARBA00007734"/>
    </source>
</evidence>
<evidence type="ECO:0000256" key="1">
    <source>
        <dbReference type="ARBA" id="ARBA00001420"/>
    </source>
</evidence>
<dbReference type="InterPro" id="IPR008258">
    <property type="entry name" value="Transglycosylase_SLT_dom_1"/>
</dbReference>
<dbReference type="GO" id="GO:0071555">
    <property type="term" value="P:cell wall organization"/>
    <property type="evidence" value="ECO:0007669"/>
    <property type="project" value="UniProtKB-KW"/>
</dbReference>
<dbReference type="PROSITE" id="PS00922">
    <property type="entry name" value="TRANSGLYCOSYLASE"/>
    <property type="match status" value="1"/>
</dbReference>
<name>A0A9Q7K4A2_9ENTR</name>
<evidence type="ECO:0000313" key="11">
    <source>
        <dbReference type="Proteomes" id="UP000282263"/>
    </source>
</evidence>
<keyword evidence="6" id="KW-0961">Cell wall biogenesis/degradation</keyword>
<evidence type="ECO:0000256" key="4">
    <source>
        <dbReference type="ARBA" id="ARBA00022729"/>
    </source>
</evidence>
<comment type="catalytic activity">
    <reaction evidence="1">
        <text>Exolytic cleavage of the (1-&gt;4)-beta-glycosidic linkage between N-acetylmuramic acid (MurNAc) and N-acetylglucosamine (GlcNAc) residues in peptidoglycan, from either the reducing or the non-reducing ends of the peptidoglycan chains, with concomitant formation of a 1,6-anhydrobond in the MurNAc residue.</text>
        <dbReference type="EC" id="4.2.2.n1"/>
    </reaction>
</comment>
<keyword evidence="4 7" id="KW-0732">Signal</keyword>